<dbReference type="RefSeq" id="WP_188943236.1">
    <property type="nucleotide sequence ID" value="NZ_BMNA01000007.1"/>
</dbReference>
<keyword evidence="2" id="KW-1185">Reference proteome</keyword>
<dbReference type="Proteomes" id="UP000655208">
    <property type="component" value="Unassembled WGS sequence"/>
</dbReference>
<gene>
    <name evidence="1" type="ORF">GCM10011594_31850</name>
</gene>
<reference evidence="1" key="1">
    <citation type="journal article" date="2014" name="Int. J. Syst. Evol. Microbiol.">
        <title>Complete genome sequence of Corynebacterium casei LMG S-19264T (=DSM 44701T), isolated from a smear-ripened cheese.</title>
        <authorList>
            <consortium name="US DOE Joint Genome Institute (JGI-PGF)"/>
            <person name="Walter F."/>
            <person name="Albersmeier A."/>
            <person name="Kalinowski J."/>
            <person name="Ruckert C."/>
        </authorList>
    </citation>
    <scope>NUCLEOTIDE SEQUENCE</scope>
    <source>
        <strain evidence="1">CGMCC 4.7308</strain>
    </source>
</reference>
<evidence type="ECO:0000313" key="2">
    <source>
        <dbReference type="Proteomes" id="UP000655208"/>
    </source>
</evidence>
<organism evidence="1 2">
    <name type="scientific">Nakamurella endophytica</name>
    <dbReference type="NCBI Taxonomy" id="1748367"/>
    <lineage>
        <taxon>Bacteria</taxon>
        <taxon>Bacillati</taxon>
        <taxon>Actinomycetota</taxon>
        <taxon>Actinomycetes</taxon>
        <taxon>Nakamurellales</taxon>
        <taxon>Nakamurellaceae</taxon>
        <taxon>Nakamurella</taxon>
    </lineage>
</organism>
<accession>A0A917T597</accession>
<name>A0A917T597_9ACTN</name>
<dbReference type="AlphaFoldDB" id="A0A917T597"/>
<sequence>MGSEPTGKQLAWPLFDAIVDRASLKTVNPWKAVGAGSEPVFEPDYKTLRQLLGVPLHLESTTRSGIPALAVDVWVAYELRRAGLDPDAVWPRAEAPRVIDRDVLKFVRSTPKKLQTELRSRLRTSTAGGVATASANIMGKNYLKQVDVIMTSWQTGPELLISTKRMDSSFGKNAANRVEESYGDAKNLALRHPLAAIGFVYALRSTAYTQERTQFDWLIDLLTKLGREEDAYDACALIVPEWEGAGPIGDGSPEEAPIDPDDVEVEDAEAEVVDDLDEQLAALPPVQLRHDLVPAELNPGRFFGLMMALVLDNSTVAHHGEARWRRGNPRTA</sequence>
<protein>
    <submittedName>
        <fullName evidence="1">Uncharacterized protein</fullName>
    </submittedName>
</protein>
<reference evidence="1" key="2">
    <citation type="submission" date="2020-09" db="EMBL/GenBank/DDBJ databases">
        <authorList>
            <person name="Sun Q."/>
            <person name="Zhou Y."/>
        </authorList>
    </citation>
    <scope>NUCLEOTIDE SEQUENCE</scope>
    <source>
        <strain evidence="1">CGMCC 4.7308</strain>
    </source>
</reference>
<evidence type="ECO:0000313" key="1">
    <source>
        <dbReference type="EMBL" id="GGM09583.1"/>
    </source>
</evidence>
<dbReference type="EMBL" id="BMNA01000007">
    <property type="protein sequence ID" value="GGM09583.1"/>
    <property type="molecule type" value="Genomic_DNA"/>
</dbReference>
<proteinExistence type="predicted"/>
<comment type="caution">
    <text evidence="1">The sequence shown here is derived from an EMBL/GenBank/DDBJ whole genome shotgun (WGS) entry which is preliminary data.</text>
</comment>